<name>A0A6A6P346_9PEZI</name>
<keyword evidence="6" id="KW-1185">Reference proteome</keyword>
<dbReference type="AlphaFoldDB" id="A0A6A6P346"/>
<sequence length="476" mass="50563">MATYTVPLLIGGKETVTPVTFDVHNPATSALLWRCSSASVDDAAAAVSSAQAAFPAWSKTRPPKKRDILLRAADILDKRADELGGYMIDETASPPPFAQGFNVPMMTEILRDVAGRISGIMGALPQCAEEGTSALVLKEPYGVILGIAPWNAPYILGLRAVCFALAAGNTCVLKGSELSPRCFWAIGSALTEAGLPDGCLNVIYHRPQDAAAVTTALIENPSVKKINFTGSTNVGRIIASTAGKNLKPVLMELGGKASAIVLDDADLSTAGFQCALGAFLHSGQICMSTERILVHKKVLNEFRPILQDAIKTVFPANGPSPILITSAGASKNVSLVSSAVSSGANLLHGTPQIEKESNNRLRPIVVENVTPEMELYRTESFGPSVSLIPVEDEDEAIRIANDTEYGLSGAVFTKDLARALRVAKEIESGAIHINSMSVHDEAALPHGGVKMSGWGRFNGNWGLEEFLRLKTITFKE</sequence>
<accession>A0A6A6P346</accession>
<gene>
    <name evidence="5" type="ORF">BDY21DRAFT_341683</name>
</gene>
<dbReference type="PANTHER" id="PTHR43353:SF6">
    <property type="entry name" value="CYTOPLASMIC ALDEHYDE DEHYDROGENASE (EUROFUNG)"/>
    <property type="match status" value="1"/>
</dbReference>
<dbReference type="GO" id="GO:0009450">
    <property type="term" value="P:gamma-aminobutyric acid catabolic process"/>
    <property type="evidence" value="ECO:0007669"/>
    <property type="project" value="TreeGrafter"/>
</dbReference>
<evidence type="ECO:0000313" key="6">
    <source>
        <dbReference type="Proteomes" id="UP000799766"/>
    </source>
</evidence>
<dbReference type="InterPro" id="IPR050740">
    <property type="entry name" value="Aldehyde_DH_Superfamily"/>
</dbReference>
<dbReference type="FunFam" id="3.40.605.10:FF:000012">
    <property type="entry name" value="NAD-dependent succinate-semialdehyde dehydrogenase"/>
    <property type="match status" value="1"/>
</dbReference>
<dbReference type="Proteomes" id="UP000799766">
    <property type="component" value="Unassembled WGS sequence"/>
</dbReference>
<keyword evidence="2" id="KW-0521">NADP</keyword>
<comment type="similarity">
    <text evidence="1">Belongs to the aldehyde dehydrogenase family.</text>
</comment>
<dbReference type="Gene3D" id="3.40.309.10">
    <property type="entry name" value="Aldehyde Dehydrogenase, Chain A, domain 2"/>
    <property type="match status" value="1"/>
</dbReference>
<dbReference type="Pfam" id="PF00171">
    <property type="entry name" value="Aldedh"/>
    <property type="match status" value="1"/>
</dbReference>
<evidence type="ECO:0000256" key="1">
    <source>
        <dbReference type="ARBA" id="ARBA00009986"/>
    </source>
</evidence>
<dbReference type="InterPro" id="IPR015590">
    <property type="entry name" value="Aldehyde_DH_dom"/>
</dbReference>
<dbReference type="InterPro" id="IPR016163">
    <property type="entry name" value="Ald_DH_C"/>
</dbReference>
<dbReference type="InterPro" id="IPR016162">
    <property type="entry name" value="Ald_DH_N"/>
</dbReference>
<dbReference type="Gene3D" id="3.40.605.10">
    <property type="entry name" value="Aldehyde Dehydrogenase, Chain A, domain 1"/>
    <property type="match status" value="1"/>
</dbReference>
<organism evidence="5 6">
    <name type="scientific">Lineolata rhizophorae</name>
    <dbReference type="NCBI Taxonomy" id="578093"/>
    <lineage>
        <taxon>Eukaryota</taxon>
        <taxon>Fungi</taxon>
        <taxon>Dikarya</taxon>
        <taxon>Ascomycota</taxon>
        <taxon>Pezizomycotina</taxon>
        <taxon>Dothideomycetes</taxon>
        <taxon>Dothideomycetes incertae sedis</taxon>
        <taxon>Lineolatales</taxon>
        <taxon>Lineolataceae</taxon>
        <taxon>Lineolata</taxon>
    </lineage>
</organism>
<keyword evidence="3" id="KW-0560">Oxidoreductase</keyword>
<dbReference type="SUPFAM" id="SSF53720">
    <property type="entry name" value="ALDH-like"/>
    <property type="match status" value="1"/>
</dbReference>
<dbReference type="CDD" id="cd07105">
    <property type="entry name" value="ALDH_SaliADH"/>
    <property type="match status" value="1"/>
</dbReference>
<dbReference type="GO" id="GO:0004777">
    <property type="term" value="F:succinate-semialdehyde dehydrogenase (NAD+) activity"/>
    <property type="evidence" value="ECO:0007669"/>
    <property type="project" value="TreeGrafter"/>
</dbReference>
<dbReference type="EMBL" id="MU001678">
    <property type="protein sequence ID" value="KAF2458158.1"/>
    <property type="molecule type" value="Genomic_DNA"/>
</dbReference>
<dbReference type="InterPro" id="IPR016161">
    <property type="entry name" value="Ald_DH/histidinol_DH"/>
</dbReference>
<evidence type="ECO:0000256" key="3">
    <source>
        <dbReference type="ARBA" id="ARBA00023002"/>
    </source>
</evidence>
<dbReference type="OrthoDB" id="310895at2759"/>
<protein>
    <submittedName>
        <fullName evidence="5">Salicylaldehyde dehydrogenase</fullName>
    </submittedName>
</protein>
<feature type="domain" description="Aldehyde dehydrogenase" evidence="4">
    <location>
        <begin position="20"/>
        <end position="472"/>
    </location>
</feature>
<evidence type="ECO:0000313" key="5">
    <source>
        <dbReference type="EMBL" id="KAF2458158.1"/>
    </source>
</evidence>
<proteinExistence type="inferred from homology"/>
<reference evidence="5" key="1">
    <citation type="journal article" date="2020" name="Stud. Mycol.">
        <title>101 Dothideomycetes genomes: a test case for predicting lifestyles and emergence of pathogens.</title>
        <authorList>
            <person name="Haridas S."/>
            <person name="Albert R."/>
            <person name="Binder M."/>
            <person name="Bloem J."/>
            <person name="Labutti K."/>
            <person name="Salamov A."/>
            <person name="Andreopoulos B."/>
            <person name="Baker S."/>
            <person name="Barry K."/>
            <person name="Bills G."/>
            <person name="Bluhm B."/>
            <person name="Cannon C."/>
            <person name="Castanera R."/>
            <person name="Culley D."/>
            <person name="Daum C."/>
            <person name="Ezra D."/>
            <person name="Gonzalez J."/>
            <person name="Henrissat B."/>
            <person name="Kuo A."/>
            <person name="Liang C."/>
            <person name="Lipzen A."/>
            <person name="Lutzoni F."/>
            <person name="Magnuson J."/>
            <person name="Mondo S."/>
            <person name="Nolan M."/>
            <person name="Ohm R."/>
            <person name="Pangilinan J."/>
            <person name="Park H.-J."/>
            <person name="Ramirez L."/>
            <person name="Alfaro M."/>
            <person name="Sun H."/>
            <person name="Tritt A."/>
            <person name="Yoshinaga Y."/>
            <person name="Zwiers L.-H."/>
            <person name="Turgeon B."/>
            <person name="Goodwin S."/>
            <person name="Spatafora J."/>
            <person name="Crous P."/>
            <person name="Grigoriev I."/>
        </authorList>
    </citation>
    <scope>NUCLEOTIDE SEQUENCE</scope>
    <source>
        <strain evidence="5">ATCC 16933</strain>
    </source>
</reference>
<evidence type="ECO:0000259" key="4">
    <source>
        <dbReference type="Pfam" id="PF00171"/>
    </source>
</evidence>
<evidence type="ECO:0000256" key="2">
    <source>
        <dbReference type="ARBA" id="ARBA00022857"/>
    </source>
</evidence>
<dbReference type="PANTHER" id="PTHR43353">
    <property type="entry name" value="SUCCINATE-SEMIALDEHYDE DEHYDROGENASE, MITOCHONDRIAL"/>
    <property type="match status" value="1"/>
</dbReference>